<name>A0ACB7XAE5_9ERIC</name>
<sequence length="174" mass="19307">MYFPPEFDLQGLHHQAEVQTQAHTYDSYNYEILNYDYAGASEDVDTSVSSLDTDVDTGVSSLDSSRVEDSPVINTASMSEPPSLQPDTHNQSLVEDVPESVPNSPRRNPPRSNKGIPKPVYEPELTSKAKYPMSQYVSTHRLSESNKSFVNQLSAIFPVSMTLVKELSSPLPIE</sequence>
<evidence type="ECO:0000313" key="1">
    <source>
        <dbReference type="EMBL" id="KAH7837738.1"/>
    </source>
</evidence>
<gene>
    <name evidence="1" type="ORF">Vadar_017419</name>
</gene>
<organism evidence="1 2">
    <name type="scientific">Vaccinium darrowii</name>
    <dbReference type="NCBI Taxonomy" id="229202"/>
    <lineage>
        <taxon>Eukaryota</taxon>
        <taxon>Viridiplantae</taxon>
        <taxon>Streptophyta</taxon>
        <taxon>Embryophyta</taxon>
        <taxon>Tracheophyta</taxon>
        <taxon>Spermatophyta</taxon>
        <taxon>Magnoliopsida</taxon>
        <taxon>eudicotyledons</taxon>
        <taxon>Gunneridae</taxon>
        <taxon>Pentapetalae</taxon>
        <taxon>asterids</taxon>
        <taxon>Ericales</taxon>
        <taxon>Ericaceae</taxon>
        <taxon>Vaccinioideae</taxon>
        <taxon>Vaccinieae</taxon>
        <taxon>Vaccinium</taxon>
    </lineage>
</organism>
<protein>
    <submittedName>
        <fullName evidence="1">Uncharacterized protein</fullName>
    </submittedName>
</protein>
<comment type="caution">
    <text evidence="1">The sequence shown here is derived from an EMBL/GenBank/DDBJ whole genome shotgun (WGS) entry which is preliminary data.</text>
</comment>
<accession>A0ACB7XAE5</accession>
<proteinExistence type="predicted"/>
<dbReference type="Proteomes" id="UP000828048">
    <property type="component" value="Chromosome 6"/>
</dbReference>
<reference evidence="1 2" key="1">
    <citation type="journal article" date="2021" name="Hortic Res">
        <title>High-quality reference genome and annotation aids understanding of berry development for evergreen blueberry (Vaccinium darrowii).</title>
        <authorList>
            <person name="Yu J."/>
            <person name="Hulse-Kemp A.M."/>
            <person name="Babiker E."/>
            <person name="Staton M."/>
        </authorList>
    </citation>
    <scope>NUCLEOTIDE SEQUENCE [LARGE SCALE GENOMIC DNA]</scope>
    <source>
        <strain evidence="2">cv. NJ 8807/NJ 8810</strain>
        <tissue evidence="1">Young leaf</tissue>
    </source>
</reference>
<dbReference type="EMBL" id="CM037156">
    <property type="protein sequence ID" value="KAH7837738.1"/>
    <property type="molecule type" value="Genomic_DNA"/>
</dbReference>
<keyword evidence="2" id="KW-1185">Reference proteome</keyword>
<evidence type="ECO:0000313" key="2">
    <source>
        <dbReference type="Proteomes" id="UP000828048"/>
    </source>
</evidence>